<dbReference type="Proteomes" id="UP000728032">
    <property type="component" value="Unassembled WGS sequence"/>
</dbReference>
<name>A0A7R9M6S6_9ACAR</name>
<feature type="transmembrane region" description="Helical" evidence="12">
    <location>
        <begin position="41"/>
        <end position="60"/>
    </location>
</feature>
<evidence type="ECO:0000256" key="2">
    <source>
        <dbReference type="ARBA" id="ARBA00004653"/>
    </source>
</evidence>
<dbReference type="Gene3D" id="1.20.1280.290">
    <property type="match status" value="2"/>
</dbReference>
<protein>
    <recommendedName>
        <fullName evidence="12">Sugar transporter SWEET</fullName>
    </recommendedName>
</protein>
<dbReference type="GO" id="GO:0000139">
    <property type="term" value="C:Golgi membrane"/>
    <property type="evidence" value="ECO:0007669"/>
    <property type="project" value="UniProtKB-SubCell"/>
</dbReference>
<dbReference type="InterPro" id="IPR004316">
    <property type="entry name" value="SWEET_rpt"/>
</dbReference>
<comment type="subcellular location">
    <subcellularLocation>
        <location evidence="1 12">Cell membrane</location>
        <topology evidence="1 12">Multi-pass membrane protein</topology>
    </subcellularLocation>
    <subcellularLocation>
        <location evidence="2">Golgi apparatus membrane</location>
        <topology evidence="2">Multi-pass membrane protein</topology>
    </subcellularLocation>
</comment>
<keyword evidence="14" id="KW-1185">Reference proteome</keyword>
<keyword evidence="9 12" id="KW-1133">Transmembrane helix</keyword>
<dbReference type="AlphaFoldDB" id="A0A7R9M6S6"/>
<evidence type="ECO:0000256" key="11">
    <source>
        <dbReference type="ARBA" id="ARBA00023136"/>
    </source>
</evidence>
<keyword evidence="7 12" id="KW-0812">Transmembrane</keyword>
<dbReference type="PANTHER" id="PTHR10791:SF112">
    <property type="entry name" value="SUGAR TRANSPORTER SWEET1"/>
    <property type="match status" value="1"/>
</dbReference>
<evidence type="ECO:0000313" key="14">
    <source>
        <dbReference type="Proteomes" id="UP000728032"/>
    </source>
</evidence>
<reference evidence="13" key="1">
    <citation type="submission" date="2020-11" db="EMBL/GenBank/DDBJ databases">
        <authorList>
            <person name="Tran Van P."/>
        </authorList>
    </citation>
    <scope>NUCLEOTIDE SEQUENCE</scope>
</reference>
<evidence type="ECO:0000256" key="9">
    <source>
        <dbReference type="ARBA" id="ARBA00022989"/>
    </source>
</evidence>
<keyword evidence="6 12" id="KW-0762">Sugar transport</keyword>
<keyword evidence="4 12" id="KW-0813">Transport</keyword>
<keyword evidence="5" id="KW-1003">Cell membrane</keyword>
<dbReference type="PANTHER" id="PTHR10791">
    <property type="entry name" value="RAG1-ACTIVATING PROTEIN 1"/>
    <property type="match status" value="1"/>
</dbReference>
<gene>
    <name evidence="13" type="ORF">ONB1V03_LOCUS11005</name>
</gene>
<dbReference type="EMBL" id="CAJPVJ010007858">
    <property type="protein sequence ID" value="CAG2171545.1"/>
    <property type="molecule type" value="Genomic_DNA"/>
</dbReference>
<evidence type="ECO:0000313" key="13">
    <source>
        <dbReference type="EMBL" id="CAD7654358.1"/>
    </source>
</evidence>
<keyword evidence="8" id="KW-0677">Repeat</keyword>
<comment type="function">
    <text evidence="12">Mediates sugar transport across membranes.</text>
</comment>
<evidence type="ECO:0000256" key="6">
    <source>
        <dbReference type="ARBA" id="ARBA00022597"/>
    </source>
</evidence>
<evidence type="ECO:0000256" key="8">
    <source>
        <dbReference type="ARBA" id="ARBA00022737"/>
    </source>
</evidence>
<dbReference type="GO" id="GO:0051119">
    <property type="term" value="F:sugar transmembrane transporter activity"/>
    <property type="evidence" value="ECO:0007669"/>
    <property type="project" value="InterPro"/>
</dbReference>
<accession>A0A7R9M6S6</accession>
<feature type="transmembrane region" description="Helical" evidence="12">
    <location>
        <begin position="154"/>
        <end position="174"/>
    </location>
</feature>
<comment type="similarity">
    <text evidence="3 12">Belongs to the SWEET sugar transporter family.</text>
</comment>
<keyword evidence="10" id="KW-0333">Golgi apparatus</keyword>
<keyword evidence="11 12" id="KW-0472">Membrane</keyword>
<feature type="transmembrane region" description="Helical" evidence="12">
    <location>
        <begin position="6"/>
        <end position="29"/>
    </location>
</feature>
<sequence>MALIETIALVATVITIISFLSGLSICLDIYRKGSTHEFSSIPFIAGVLWLGCTLWLRYGYMLSDETMIFVNTIGLSLQAFYLIWFYAFTIKRSQLNKQIGFLLSLLVLAYVVVESRSDPTYLAGLLACISSLVFCAAPLALVRDVVQSKSSEKLPFILIISSFMVTIMWFLYGLVIKDQFVSVTNGIGALINTVQLSLFVIYPNKAKTQANDLRQSLLNSQNDLKPVLKL</sequence>
<evidence type="ECO:0000256" key="4">
    <source>
        <dbReference type="ARBA" id="ARBA00022448"/>
    </source>
</evidence>
<dbReference type="EMBL" id="OC922683">
    <property type="protein sequence ID" value="CAD7654358.1"/>
    <property type="molecule type" value="Genomic_DNA"/>
</dbReference>
<proteinExistence type="inferred from homology"/>
<evidence type="ECO:0000256" key="5">
    <source>
        <dbReference type="ARBA" id="ARBA00022475"/>
    </source>
</evidence>
<evidence type="ECO:0000256" key="12">
    <source>
        <dbReference type="RuleBase" id="RU910715"/>
    </source>
</evidence>
<evidence type="ECO:0000256" key="1">
    <source>
        <dbReference type="ARBA" id="ARBA00004651"/>
    </source>
</evidence>
<evidence type="ECO:0000256" key="3">
    <source>
        <dbReference type="ARBA" id="ARBA00007809"/>
    </source>
</evidence>
<dbReference type="Pfam" id="PF03083">
    <property type="entry name" value="MtN3_slv"/>
    <property type="match status" value="2"/>
</dbReference>
<evidence type="ECO:0000256" key="7">
    <source>
        <dbReference type="ARBA" id="ARBA00022692"/>
    </source>
</evidence>
<organism evidence="13">
    <name type="scientific">Oppiella nova</name>
    <dbReference type="NCBI Taxonomy" id="334625"/>
    <lineage>
        <taxon>Eukaryota</taxon>
        <taxon>Metazoa</taxon>
        <taxon>Ecdysozoa</taxon>
        <taxon>Arthropoda</taxon>
        <taxon>Chelicerata</taxon>
        <taxon>Arachnida</taxon>
        <taxon>Acari</taxon>
        <taxon>Acariformes</taxon>
        <taxon>Sarcoptiformes</taxon>
        <taxon>Oribatida</taxon>
        <taxon>Brachypylina</taxon>
        <taxon>Oppioidea</taxon>
        <taxon>Oppiidae</taxon>
        <taxon>Oppiella</taxon>
    </lineage>
</organism>
<evidence type="ECO:0000256" key="10">
    <source>
        <dbReference type="ARBA" id="ARBA00023034"/>
    </source>
</evidence>
<dbReference type="OrthoDB" id="409725at2759"/>
<feature type="transmembrane region" description="Helical" evidence="12">
    <location>
        <begin position="121"/>
        <end position="142"/>
    </location>
</feature>
<feature type="transmembrane region" description="Helical" evidence="12">
    <location>
        <begin position="66"/>
        <end position="87"/>
    </location>
</feature>
<dbReference type="FunFam" id="1.20.1280.290:FF:000004">
    <property type="entry name" value="Sugar transporter SWEET"/>
    <property type="match status" value="1"/>
</dbReference>
<feature type="transmembrane region" description="Helical" evidence="12">
    <location>
        <begin position="180"/>
        <end position="202"/>
    </location>
</feature>
<dbReference type="InterPro" id="IPR047664">
    <property type="entry name" value="SWEET"/>
</dbReference>
<feature type="transmembrane region" description="Helical" evidence="12">
    <location>
        <begin position="99"/>
        <end position="115"/>
    </location>
</feature>
<dbReference type="GO" id="GO:0005886">
    <property type="term" value="C:plasma membrane"/>
    <property type="evidence" value="ECO:0007669"/>
    <property type="project" value="UniProtKB-SubCell"/>
</dbReference>